<keyword evidence="11" id="KW-0449">Lipoprotein</keyword>
<dbReference type="AlphaFoldDB" id="F8L6A4"/>
<keyword evidence="4 9" id="KW-0812">Transmembrane</keyword>
<dbReference type="RefSeq" id="WP_013942701.1">
    <property type="nucleotide sequence ID" value="NC_015713.1"/>
</dbReference>
<evidence type="ECO:0000256" key="4">
    <source>
        <dbReference type="ARBA" id="ARBA00022692"/>
    </source>
</evidence>
<dbReference type="STRING" id="331113.SNE_A03570"/>
<dbReference type="Proteomes" id="UP000000496">
    <property type="component" value="Chromosome gsn.131"/>
</dbReference>
<comment type="subcellular location">
    <subcellularLocation>
        <location evidence="9">Cell inner membrane</location>
        <topology evidence="9">Multi-pass membrane protein</topology>
    </subcellularLocation>
</comment>
<reference evidence="11 12" key="1">
    <citation type="journal article" date="2011" name="Mol. Biol. Evol.">
        <title>Unity in variety--the pan-genome of the Chlamydiae.</title>
        <authorList>
            <person name="Collingro A."/>
            <person name="Tischler P."/>
            <person name="Weinmaier T."/>
            <person name="Penz T."/>
            <person name="Heinz E."/>
            <person name="Brunham R.C."/>
            <person name="Read T.D."/>
            <person name="Bavoil P.M."/>
            <person name="Sachse K."/>
            <person name="Kahane S."/>
            <person name="Friedman M.G."/>
            <person name="Rattei T."/>
            <person name="Myers G.S."/>
            <person name="Horn M."/>
        </authorList>
    </citation>
    <scope>NUCLEOTIDE SEQUENCE [LARGE SCALE GENOMIC DNA]</scope>
    <source>
        <strain evidence="12">ATCC VR-1471 / Z</strain>
    </source>
</reference>
<sequence>MKKDFFKKRRFFPFILVGAVLLLIDMITKFWVFHGLANMLYASPFYPYGGIGVFENVFGIDFCINRVTNQGGAWGIFGSYPIVLLIVRIAILVSVMIYALFINDMKTRQIPLLLVITGALGNILDRFIYGSVVDMFHFTLWGYSFPVFNIADTMIFFGVATLIIQSLFQKKKTKHVPRFSR</sequence>
<evidence type="ECO:0000256" key="3">
    <source>
        <dbReference type="ARBA" id="ARBA00022670"/>
    </source>
</evidence>
<keyword evidence="7 9" id="KW-1133">Transmembrane helix</keyword>
<keyword evidence="3 9" id="KW-0645">Protease</keyword>
<evidence type="ECO:0000256" key="8">
    <source>
        <dbReference type="ARBA" id="ARBA00023136"/>
    </source>
</evidence>
<dbReference type="OrthoDB" id="9810259at2"/>
<dbReference type="KEGG" id="sng:SNE_A03570"/>
<keyword evidence="9" id="KW-0997">Cell inner membrane</keyword>
<keyword evidence="6 9" id="KW-0378">Hydrolase</keyword>
<feature type="transmembrane region" description="Helical" evidence="9">
    <location>
        <begin position="110"/>
        <end position="129"/>
    </location>
</feature>
<dbReference type="HOGENOM" id="CLU_083252_4_3_0"/>
<dbReference type="EC" id="3.4.23.36" evidence="9"/>
<feature type="transmembrane region" description="Helical" evidence="9">
    <location>
        <begin position="12"/>
        <end position="33"/>
    </location>
</feature>
<dbReference type="PANTHER" id="PTHR33695">
    <property type="entry name" value="LIPOPROTEIN SIGNAL PEPTIDASE"/>
    <property type="match status" value="1"/>
</dbReference>
<dbReference type="GO" id="GO:0004190">
    <property type="term" value="F:aspartic-type endopeptidase activity"/>
    <property type="evidence" value="ECO:0007669"/>
    <property type="project" value="UniProtKB-UniRule"/>
</dbReference>
<evidence type="ECO:0000313" key="11">
    <source>
        <dbReference type="EMBL" id="CCB88234.1"/>
    </source>
</evidence>
<evidence type="ECO:0000256" key="2">
    <source>
        <dbReference type="ARBA" id="ARBA00022475"/>
    </source>
</evidence>
<evidence type="ECO:0000256" key="6">
    <source>
        <dbReference type="ARBA" id="ARBA00022801"/>
    </source>
</evidence>
<feature type="transmembrane region" description="Helical" evidence="9">
    <location>
        <begin position="82"/>
        <end position="103"/>
    </location>
</feature>
<dbReference type="GO" id="GO:0005886">
    <property type="term" value="C:plasma membrane"/>
    <property type="evidence" value="ECO:0007669"/>
    <property type="project" value="UniProtKB-SubCell"/>
</dbReference>
<keyword evidence="5 9" id="KW-0064">Aspartyl protease</keyword>
<feature type="active site" evidence="9">
    <location>
        <position position="134"/>
    </location>
</feature>
<evidence type="ECO:0000256" key="10">
    <source>
        <dbReference type="RuleBase" id="RU004181"/>
    </source>
</evidence>
<evidence type="ECO:0000256" key="1">
    <source>
        <dbReference type="ARBA" id="ARBA00006139"/>
    </source>
</evidence>
<comment type="catalytic activity">
    <reaction evidence="9">
        <text>Release of signal peptides from bacterial membrane prolipoproteins. Hydrolyzes -Xaa-Yaa-Zaa-|-(S,diacylglyceryl)Cys-, in which Xaa is hydrophobic (preferably Leu), and Yaa (Ala or Ser) and Zaa (Gly or Ala) have small, neutral side chains.</text>
        <dbReference type="EC" id="3.4.23.36"/>
    </reaction>
</comment>
<feature type="active site" evidence="9">
    <location>
        <position position="152"/>
    </location>
</feature>
<protein>
    <recommendedName>
        <fullName evidence="9">Lipoprotein signal peptidase</fullName>
        <ecNumber evidence="9">3.4.23.36</ecNumber>
    </recommendedName>
    <alternativeName>
        <fullName evidence="9">Prolipoprotein signal peptidase</fullName>
    </alternativeName>
    <alternativeName>
        <fullName evidence="9">Signal peptidase II</fullName>
        <shortName evidence="9">SPase II</shortName>
    </alternativeName>
</protein>
<dbReference type="eggNOG" id="COG0597">
    <property type="taxonomic scope" value="Bacteria"/>
</dbReference>
<evidence type="ECO:0000256" key="9">
    <source>
        <dbReference type="HAMAP-Rule" id="MF_00161"/>
    </source>
</evidence>
<comment type="similarity">
    <text evidence="1 9 10">Belongs to the peptidase A8 family.</text>
</comment>
<keyword evidence="2 9" id="KW-1003">Cell membrane</keyword>
<keyword evidence="12" id="KW-1185">Reference proteome</keyword>
<keyword evidence="8 9" id="KW-0472">Membrane</keyword>
<organism evidence="11 12">
    <name type="scientific">Simkania negevensis (strain ATCC VR-1471 / DSM 27360 / Z)</name>
    <dbReference type="NCBI Taxonomy" id="331113"/>
    <lineage>
        <taxon>Bacteria</taxon>
        <taxon>Pseudomonadati</taxon>
        <taxon>Chlamydiota</taxon>
        <taxon>Chlamydiia</taxon>
        <taxon>Parachlamydiales</taxon>
        <taxon>Simkaniaceae</taxon>
        <taxon>Simkania</taxon>
    </lineage>
</organism>
<evidence type="ECO:0000256" key="7">
    <source>
        <dbReference type="ARBA" id="ARBA00022989"/>
    </source>
</evidence>
<dbReference type="PRINTS" id="PR00781">
    <property type="entry name" value="LIPOSIGPTASE"/>
</dbReference>
<proteinExistence type="inferred from homology"/>
<dbReference type="GO" id="GO:0006508">
    <property type="term" value="P:proteolysis"/>
    <property type="evidence" value="ECO:0007669"/>
    <property type="project" value="UniProtKB-KW"/>
</dbReference>
<dbReference type="HAMAP" id="MF_00161">
    <property type="entry name" value="LspA"/>
    <property type="match status" value="1"/>
</dbReference>
<evidence type="ECO:0000256" key="5">
    <source>
        <dbReference type="ARBA" id="ARBA00022750"/>
    </source>
</evidence>
<name>F8L6A4_SIMNZ</name>
<dbReference type="UniPathway" id="UPA00665"/>
<dbReference type="Pfam" id="PF01252">
    <property type="entry name" value="Peptidase_A8"/>
    <property type="match status" value="1"/>
</dbReference>
<accession>F8L6A4</accession>
<dbReference type="PANTHER" id="PTHR33695:SF1">
    <property type="entry name" value="LIPOPROTEIN SIGNAL PEPTIDASE"/>
    <property type="match status" value="1"/>
</dbReference>
<dbReference type="InterPro" id="IPR001872">
    <property type="entry name" value="Peptidase_A8"/>
</dbReference>
<dbReference type="EMBL" id="FR872582">
    <property type="protein sequence ID" value="CCB88234.1"/>
    <property type="molecule type" value="Genomic_DNA"/>
</dbReference>
<dbReference type="NCBIfam" id="TIGR00077">
    <property type="entry name" value="lspA"/>
    <property type="match status" value="1"/>
</dbReference>
<comment type="function">
    <text evidence="9">This protein specifically catalyzes the removal of signal peptides from prolipoproteins.</text>
</comment>
<evidence type="ECO:0000313" key="12">
    <source>
        <dbReference type="Proteomes" id="UP000000496"/>
    </source>
</evidence>
<feature type="transmembrane region" description="Helical" evidence="9">
    <location>
        <begin position="141"/>
        <end position="164"/>
    </location>
</feature>
<comment type="pathway">
    <text evidence="9">Protein modification; lipoprotein biosynthesis (signal peptide cleavage).</text>
</comment>
<gene>
    <name evidence="9 11" type="primary">lspA</name>
    <name evidence="11" type="ordered locus">SNE_A03570</name>
</gene>